<dbReference type="EMBL" id="AXCR01000009">
    <property type="protein sequence ID" value="KJR83847.1"/>
    <property type="molecule type" value="Genomic_DNA"/>
</dbReference>
<comment type="function">
    <text evidence="7">Catalyzes the hydrolytic deamination of adenine to hypoxanthine. Plays an important role in the purine salvage pathway and in nitrogen catabolism.</text>
</comment>
<dbReference type="VEuPathDB" id="FungiDB:SPSK_04337"/>
<feature type="compositionally biased region" description="Polar residues" evidence="8">
    <location>
        <begin position="241"/>
        <end position="252"/>
    </location>
</feature>
<feature type="active site" description="Proton donor" evidence="7">
    <location>
        <position position="270"/>
    </location>
</feature>
<dbReference type="GO" id="GO:0006146">
    <property type="term" value="P:adenine catabolic process"/>
    <property type="evidence" value="ECO:0007669"/>
    <property type="project" value="UniProtKB-UniRule"/>
</dbReference>
<organism evidence="10 11">
    <name type="scientific">Sporothrix schenckii 1099-18</name>
    <dbReference type="NCBI Taxonomy" id="1397361"/>
    <lineage>
        <taxon>Eukaryota</taxon>
        <taxon>Fungi</taxon>
        <taxon>Dikarya</taxon>
        <taxon>Ascomycota</taxon>
        <taxon>Pezizomycotina</taxon>
        <taxon>Sordariomycetes</taxon>
        <taxon>Sordariomycetidae</taxon>
        <taxon>Ophiostomatales</taxon>
        <taxon>Ophiostomataceae</taxon>
        <taxon>Sporothrix</taxon>
    </lineage>
</organism>
<feature type="region of interest" description="Disordered" evidence="8">
    <location>
        <begin position="235"/>
        <end position="261"/>
    </location>
</feature>
<dbReference type="Gene3D" id="3.20.20.140">
    <property type="entry name" value="Metal-dependent hydrolases"/>
    <property type="match status" value="1"/>
</dbReference>
<reference evidence="10 11" key="2">
    <citation type="journal article" date="2015" name="Eukaryot. Cell">
        <title>Asexual propagation of a virulent clone complex in a human and feline outbreak of sporotrichosis.</title>
        <authorList>
            <person name="Teixeira Mde M."/>
            <person name="Rodrigues A.M."/>
            <person name="Tsui C.K."/>
            <person name="de Almeida L.G."/>
            <person name="Van Diepeningen A.D."/>
            <person name="van den Ende B.G."/>
            <person name="Fernandes G.F."/>
            <person name="Kano R."/>
            <person name="Hamelin R.C."/>
            <person name="Lopes-Bezerra L.M."/>
            <person name="Vasconcelos A.T."/>
            <person name="de Hoog S."/>
            <person name="de Camargo Z.P."/>
            <person name="Felipe M.S."/>
        </authorList>
    </citation>
    <scope>NUCLEOTIDE SEQUENCE [LARGE SCALE GENOMIC DNA]</scope>
    <source>
        <strain evidence="10 11">1099-18</strain>
    </source>
</reference>
<sequence>MCHHTTQPLHMLLAALPKCEHHMHVEGSLSPELLFELAQRNGVALPPVSEDAAFASVEALYARYARFTSLDDFLHYYYIGMSVLQTAADFEALAMAYFEKAHAANVRHAEIFFDPQVHLARGVSLADVVRGLRAASRRAMSELGGMTSLLIPCLLRHLPVTDSGQLVAQLREGYWADGDEAAQEAAVVQALDEAFDREADADSLRGALAGLGLCSSERDLPPTLWRDVFREARRHSVSAPDDSTTGLTTTQAKPKPARRGATRITAHAGEEGPAEYVALALDHLGAQRIDHGIAAATDKDLLARLAADQILLTVCPLSNVCLKAAPSVADVPIRVFLDAGVPFSINSDDPAYFGGYIQENYCAVQDAHNLAAADWATIAHNAVRGSWCDEARKTDIRKEIDSVMAAWEAGTLSAPKA</sequence>
<comment type="cofactor">
    <cofactor evidence="7">
        <name>Zn(2+)</name>
        <dbReference type="ChEBI" id="CHEBI:29105"/>
    </cofactor>
    <text evidence="7">Binds 1 zinc ion per subunit.</text>
</comment>
<evidence type="ECO:0000313" key="11">
    <source>
        <dbReference type="Proteomes" id="UP000033710"/>
    </source>
</evidence>
<evidence type="ECO:0000256" key="1">
    <source>
        <dbReference type="ARBA" id="ARBA00022490"/>
    </source>
</evidence>
<feature type="binding site" evidence="7">
    <location>
        <position position="22"/>
    </location>
    <ligand>
        <name>Zn(2+)</name>
        <dbReference type="ChEBI" id="CHEBI:29105"/>
        <note>catalytic</note>
    </ligand>
</feature>
<dbReference type="PROSITE" id="PS00485">
    <property type="entry name" value="A_DEAMINASE"/>
    <property type="match status" value="1"/>
</dbReference>
<keyword evidence="3 7" id="KW-0378">Hydrolase</keyword>
<reference evidence="10 11" key="1">
    <citation type="journal article" date="2014" name="BMC Genomics">
        <title>Comparative genomics of the major fungal agents of human and animal Sporotrichosis: Sporothrix schenckii and Sporothrix brasiliensis.</title>
        <authorList>
            <person name="Teixeira M.M."/>
            <person name="de Almeida L.G."/>
            <person name="Kubitschek-Barreira P."/>
            <person name="Alves F.L."/>
            <person name="Kioshima E.S."/>
            <person name="Abadio A.K."/>
            <person name="Fernandes L."/>
            <person name="Derengowski L.S."/>
            <person name="Ferreira K.S."/>
            <person name="Souza R.C."/>
            <person name="Ruiz J.C."/>
            <person name="de Andrade N.C."/>
            <person name="Paes H.C."/>
            <person name="Nicola A.M."/>
            <person name="Albuquerque P."/>
            <person name="Gerber A.L."/>
            <person name="Martins V.P."/>
            <person name="Peconick L.D."/>
            <person name="Neto A.V."/>
            <person name="Chaucanez C.B."/>
            <person name="Silva P.A."/>
            <person name="Cunha O.L."/>
            <person name="de Oliveira F.F."/>
            <person name="dos Santos T.C."/>
            <person name="Barros A.L."/>
            <person name="Soares M.A."/>
            <person name="de Oliveira L.M."/>
            <person name="Marini M.M."/>
            <person name="Villalobos-Duno H."/>
            <person name="Cunha M.M."/>
            <person name="de Hoog S."/>
            <person name="da Silveira J.F."/>
            <person name="Henrissat B."/>
            <person name="Nino-Vega G.A."/>
            <person name="Cisalpino P.S."/>
            <person name="Mora-Montes H.M."/>
            <person name="Almeida S.R."/>
            <person name="Stajich J.E."/>
            <person name="Lopes-Bezerra L.M."/>
            <person name="Vasconcelos A.T."/>
            <person name="Felipe M.S."/>
        </authorList>
    </citation>
    <scope>NUCLEOTIDE SEQUENCE [LARGE SCALE GENOMIC DNA]</scope>
    <source>
        <strain evidence="10 11">1099-18</strain>
    </source>
</reference>
<dbReference type="GO" id="GO:0009168">
    <property type="term" value="P:purine ribonucleoside monophosphate biosynthetic process"/>
    <property type="evidence" value="ECO:0007669"/>
    <property type="project" value="InterPro"/>
</dbReference>
<feature type="binding site" evidence="7">
    <location>
        <position position="24"/>
    </location>
    <ligand>
        <name>Zn(2+)</name>
        <dbReference type="ChEBI" id="CHEBI:29105"/>
        <note>catalytic</note>
    </ligand>
</feature>
<feature type="site" description="Important for catalytic activity" evidence="7">
    <location>
        <position position="291"/>
    </location>
</feature>
<dbReference type="GO" id="GO:0005829">
    <property type="term" value="C:cytosol"/>
    <property type="evidence" value="ECO:0007669"/>
    <property type="project" value="TreeGrafter"/>
</dbReference>
<feature type="domain" description="Adenosine deaminase" evidence="9">
    <location>
        <begin position="257"/>
        <end position="402"/>
    </location>
</feature>
<evidence type="ECO:0000256" key="3">
    <source>
        <dbReference type="ARBA" id="ARBA00022801"/>
    </source>
</evidence>
<dbReference type="AlphaFoldDB" id="A0A0F2M2B4"/>
<evidence type="ECO:0000256" key="7">
    <source>
        <dbReference type="HAMAP-Rule" id="MF_03145"/>
    </source>
</evidence>
<dbReference type="GO" id="GO:0005634">
    <property type="term" value="C:nucleus"/>
    <property type="evidence" value="ECO:0007669"/>
    <property type="project" value="UniProtKB-SubCell"/>
</dbReference>
<comment type="similarity">
    <text evidence="7">Belongs to the metallo-dependent hydrolases superfamily. Adenosine and AMP deaminases family. Adenine deaminase type 2 subfamily.</text>
</comment>
<dbReference type="Proteomes" id="UP000033710">
    <property type="component" value="Unassembled WGS sequence"/>
</dbReference>
<evidence type="ECO:0000256" key="4">
    <source>
        <dbReference type="ARBA" id="ARBA00022833"/>
    </source>
</evidence>
<dbReference type="EC" id="3.5.4.2" evidence="7"/>
<evidence type="ECO:0000256" key="6">
    <source>
        <dbReference type="ARBA" id="ARBA00023242"/>
    </source>
</evidence>
<proteinExistence type="inferred from homology"/>
<feature type="binding site" evidence="7">
    <location>
        <position position="348"/>
    </location>
    <ligand>
        <name>Zn(2+)</name>
        <dbReference type="ChEBI" id="CHEBI:29105"/>
        <note>catalytic</note>
    </ligand>
</feature>
<protein>
    <recommendedName>
        <fullName evidence="7">Adenine deaminase</fullName>
        <shortName evidence="7">ADE</shortName>
        <ecNumber evidence="7">3.5.4.2</ecNumber>
    </recommendedName>
    <alternativeName>
        <fullName evidence="7">Adenine aminohydrolase</fullName>
        <shortName evidence="7">AAH</shortName>
    </alternativeName>
</protein>
<dbReference type="GeneID" id="27666422"/>
<evidence type="ECO:0000313" key="10">
    <source>
        <dbReference type="EMBL" id="KJR83847.1"/>
    </source>
</evidence>
<dbReference type="GO" id="GO:0008270">
    <property type="term" value="F:zinc ion binding"/>
    <property type="evidence" value="ECO:0007669"/>
    <property type="project" value="UniProtKB-UniRule"/>
</dbReference>
<keyword evidence="5 7" id="KW-0546">Nucleotide metabolism</keyword>
<gene>
    <name evidence="7" type="primary">AAH1</name>
    <name evidence="10" type="ORF">SPSK_04337</name>
</gene>
<dbReference type="GO" id="GO:0043103">
    <property type="term" value="P:hypoxanthine salvage"/>
    <property type="evidence" value="ECO:0007669"/>
    <property type="project" value="UniProtKB-UniRule"/>
</dbReference>
<comment type="caution">
    <text evidence="10">The sequence shown here is derived from an EMBL/GenBank/DDBJ whole genome shotgun (WGS) entry which is preliminary data.</text>
</comment>
<dbReference type="PANTHER" id="PTHR43114">
    <property type="entry name" value="ADENINE DEAMINASE"/>
    <property type="match status" value="1"/>
</dbReference>
<keyword evidence="4 7" id="KW-0862">Zinc</keyword>
<evidence type="ECO:0000256" key="8">
    <source>
        <dbReference type="SAM" id="MobiDB-lite"/>
    </source>
</evidence>
<evidence type="ECO:0000256" key="2">
    <source>
        <dbReference type="ARBA" id="ARBA00022723"/>
    </source>
</evidence>
<dbReference type="InterPro" id="IPR006330">
    <property type="entry name" value="Ado/ade_deaminase"/>
</dbReference>
<dbReference type="SUPFAM" id="SSF51556">
    <property type="entry name" value="Metallo-dependent hydrolases"/>
    <property type="match status" value="1"/>
</dbReference>
<dbReference type="InterPro" id="IPR032466">
    <property type="entry name" value="Metal_Hydrolase"/>
</dbReference>
<dbReference type="InterPro" id="IPR001365">
    <property type="entry name" value="A_deaminase_dom"/>
</dbReference>
<feature type="domain" description="Adenosine deaminase" evidence="9">
    <location>
        <begin position="17"/>
        <end position="207"/>
    </location>
</feature>
<dbReference type="OrthoDB" id="272271at2759"/>
<dbReference type="InterPro" id="IPR006650">
    <property type="entry name" value="A/AMP_deam_AS"/>
</dbReference>
<dbReference type="HAMAP" id="MF_01962">
    <property type="entry name" value="Adenine_deaminase"/>
    <property type="match status" value="1"/>
</dbReference>
<evidence type="ECO:0000256" key="5">
    <source>
        <dbReference type="ARBA" id="ARBA00023080"/>
    </source>
</evidence>
<evidence type="ECO:0000259" key="9">
    <source>
        <dbReference type="Pfam" id="PF00962"/>
    </source>
</evidence>
<accession>A0A0F2M2B4</accession>
<comment type="catalytic activity">
    <reaction evidence="7">
        <text>adenine + H2O + H(+) = hypoxanthine + NH4(+)</text>
        <dbReference type="Rhea" id="RHEA:23688"/>
        <dbReference type="ChEBI" id="CHEBI:15377"/>
        <dbReference type="ChEBI" id="CHEBI:15378"/>
        <dbReference type="ChEBI" id="CHEBI:16708"/>
        <dbReference type="ChEBI" id="CHEBI:17368"/>
        <dbReference type="ChEBI" id="CHEBI:28938"/>
        <dbReference type="EC" id="3.5.4.2"/>
    </reaction>
</comment>
<dbReference type="PANTHER" id="PTHR43114:SF6">
    <property type="entry name" value="ADENINE DEAMINASE"/>
    <property type="match status" value="1"/>
</dbReference>
<dbReference type="InterPro" id="IPR028892">
    <property type="entry name" value="ADE"/>
</dbReference>
<dbReference type="KEGG" id="ssck:SPSK_04337"/>
<keyword evidence="1 7" id="KW-0963">Cytoplasm</keyword>
<feature type="binding site" evidence="7">
    <location>
        <position position="267"/>
    </location>
    <ligand>
        <name>Zn(2+)</name>
        <dbReference type="ChEBI" id="CHEBI:29105"/>
        <note>catalytic</note>
    </ligand>
</feature>
<feature type="binding site" evidence="7">
    <location>
        <position position="349"/>
    </location>
    <ligand>
        <name>substrate</name>
    </ligand>
</feature>
<keyword evidence="2 7" id="KW-0479">Metal-binding</keyword>
<name>A0A0F2M2B4_SPOSC</name>
<dbReference type="GO" id="GO:0000034">
    <property type="term" value="F:adenine deaminase activity"/>
    <property type="evidence" value="ECO:0007669"/>
    <property type="project" value="UniProtKB-UniRule"/>
</dbReference>
<dbReference type="GO" id="GO:0009117">
    <property type="term" value="P:nucleotide metabolic process"/>
    <property type="evidence" value="ECO:0007669"/>
    <property type="project" value="UniProtKB-KW"/>
</dbReference>
<keyword evidence="6 7" id="KW-0539">Nucleus</keyword>
<dbReference type="Pfam" id="PF00962">
    <property type="entry name" value="A_deaminase"/>
    <property type="match status" value="2"/>
</dbReference>
<comment type="subcellular location">
    <subcellularLocation>
        <location evidence="7">Cytoplasm</location>
    </subcellularLocation>
    <subcellularLocation>
        <location evidence="7">Nucleus</location>
    </subcellularLocation>
</comment>
<dbReference type="RefSeq" id="XP_016586523.1">
    <property type="nucleotide sequence ID" value="XM_016731145.1"/>
</dbReference>